<accession>A0A3M7QUE0</accession>
<dbReference type="Proteomes" id="UP000276133">
    <property type="component" value="Unassembled WGS sequence"/>
</dbReference>
<reference evidence="1 2" key="1">
    <citation type="journal article" date="2018" name="Sci. Rep.">
        <title>Genomic signatures of local adaptation to the degree of environmental predictability in rotifers.</title>
        <authorList>
            <person name="Franch-Gras L."/>
            <person name="Hahn C."/>
            <person name="Garcia-Roger E.M."/>
            <person name="Carmona M.J."/>
            <person name="Serra M."/>
            <person name="Gomez A."/>
        </authorList>
    </citation>
    <scope>NUCLEOTIDE SEQUENCE [LARGE SCALE GENOMIC DNA]</scope>
    <source>
        <strain evidence="1">HYR1</strain>
    </source>
</reference>
<dbReference type="SUPFAM" id="SSF50978">
    <property type="entry name" value="WD40 repeat-like"/>
    <property type="match status" value="1"/>
</dbReference>
<dbReference type="EMBL" id="REGN01005070">
    <property type="protein sequence ID" value="RNA14976.1"/>
    <property type="molecule type" value="Genomic_DNA"/>
</dbReference>
<dbReference type="AlphaFoldDB" id="A0A3M7QUE0"/>
<dbReference type="InterPro" id="IPR015943">
    <property type="entry name" value="WD40/YVTN_repeat-like_dom_sf"/>
</dbReference>
<evidence type="ECO:0000313" key="1">
    <source>
        <dbReference type="EMBL" id="RNA14976.1"/>
    </source>
</evidence>
<sequence length="260" mass="30318">KKLAWKNFKCFKYIPLEREKIIAAELFKYNVITFQQWTNNKRPLSHNFILTAHQNQAIVWNTDQLKEKEKISFNGLASCIETVSANEYYIGNSNGQIIKWNRKPTFYPCHQGPVSCIRDCNNGKILSISCQDNTTKLWNGKNFDLLYEVSLCMPFVGKILNCSKFAYIDQQGKLYLNQMIKLYFLAHNFPTANLNKFLANFNKNPLHLEQKKYFLSAIGMLQVEHNLFSRNKNLFFLYVTGLVLLRTQMGLITSGREILF</sequence>
<comment type="caution">
    <text evidence="1">The sequence shown here is derived from an EMBL/GenBank/DDBJ whole genome shotgun (WGS) entry which is preliminary data.</text>
</comment>
<dbReference type="InterPro" id="IPR036322">
    <property type="entry name" value="WD40_repeat_dom_sf"/>
</dbReference>
<evidence type="ECO:0000313" key="2">
    <source>
        <dbReference type="Proteomes" id="UP000276133"/>
    </source>
</evidence>
<keyword evidence="2" id="KW-1185">Reference proteome</keyword>
<gene>
    <name evidence="1" type="ORF">BpHYR1_004316</name>
</gene>
<feature type="non-terminal residue" evidence="1">
    <location>
        <position position="1"/>
    </location>
</feature>
<protein>
    <submittedName>
        <fullName evidence="1">Uncharacterized protein</fullName>
    </submittedName>
</protein>
<proteinExistence type="predicted"/>
<organism evidence="1 2">
    <name type="scientific">Brachionus plicatilis</name>
    <name type="common">Marine rotifer</name>
    <name type="synonym">Brachionus muelleri</name>
    <dbReference type="NCBI Taxonomy" id="10195"/>
    <lineage>
        <taxon>Eukaryota</taxon>
        <taxon>Metazoa</taxon>
        <taxon>Spiralia</taxon>
        <taxon>Gnathifera</taxon>
        <taxon>Rotifera</taxon>
        <taxon>Eurotatoria</taxon>
        <taxon>Monogononta</taxon>
        <taxon>Pseudotrocha</taxon>
        <taxon>Ploima</taxon>
        <taxon>Brachionidae</taxon>
        <taxon>Brachionus</taxon>
    </lineage>
</organism>
<dbReference type="Gene3D" id="2.130.10.10">
    <property type="entry name" value="YVTN repeat-like/Quinoprotein amine dehydrogenase"/>
    <property type="match status" value="1"/>
</dbReference>
<name>A0A3M7QUE0_BRAPC</name>